<accession>A0ABU8VI65</accession>
<feature type="transmembrane region" description="Helical" evidence="1">
    <location>
        <begin position="18"/>
        <end position="40"/>
    </location>
</feature>
<gene>
    <name evidence="2" type="ORF">WKW77_19860</name>
</gene>
<keyword evidence="1" id="KW-1133">Transmembrane helix</keyword>
<dbReference type="RefSeq" id="WP_340358591.1">
    <property type="nucleotide sequence ID" value="NZ_JBBKZU010000008.1"/>
</dbReference>
<evidence type="ECO:0000256" key="1">
    <source>
        <dbReference type="SAM" id="Phobius"/>
    </source>
</evidence>
<reference evidence="2 3" key="1">
    <citation type="submission" date="2024-03" db="EMBL/GenBank/DDBJ databases">
        <title>Novel species of the genus Variovorax.</title>
        <authorList>
            <person name="Liu Q."/>
            <person name="Xin Y.-H."/>
        </authorList>
    </citation>
    <scope>NUCLEOTIDE SEQUENCE [LARGE SCALE GENOMIC DNA]</scope>
    <source>
        <strain evidence="2 3">KACC 18899</strain>
    </source>
</reference>
<comment type="caution">
    <text evidence="2">The sequence shown here is derived from an EMBL/GenBank/DDBJ whole genome shotgun (WGS) entry which is preliminary data.</text>
</comment>
<protein>
    <submittedName>
        <fullName evidence="2">Uncharacterized protein</fullName>
    </submittedName>
</protein>
<keyword evidence="1" id="KW-0472">Membrane</keyword>
<name>A0ABU8VI65_9BURK</name>
<keyword evidence="3" id="KW-1185">Reference proteome</keyword>
<organism evidence="2 3">
    <name type="scientific">Variovorax ureilyticus</name>
    <dbReference type="NCBI Taxonomy" id="1836198"/>
    <lineage>
        <taxon>Bacteria</taxon>
        <taxon>Pseudomonadati</taxon>
        <taxon>Pseudomonadota</taxon>
        <taxon>Betaproteobacteria</taxon>
        <taxon>Burkholderiales</taxon>
        <taxon>Comamonadaceae</taxon>
        <taxon>Variovorax</taxon>
    </lineage>
</organism>
<keyword evidence="1" id="KW-0812">Transmembrane</keyword>
<feature type="transmembrane region" description="Helical" evidence="1">
    <location>
        <begin position="74"/>
        <end position="97"/>
    </location>
</feature>
<sequence length="149" mass="16513">MSVMEASALETRHSYRRFFAWTAAISVVLMLAMIALEVLFPQGLRFSPQSSAALADALGSRSAAIDIDFYDLQLLIMVLALVSCVASIVGLLIVAFIDSIESRKERRRHAIEARLRHPIAWNGKESAPARRPSRNAGLRALREAVHELE</sequence>
<evidence type="ECO:0000313" key="2">
    <source>
        <dbReference type="EMBL" id="MEJ8813354.1"/>
    </source>
</evidence>
<dbReference type="Proteomes" id="UP001365846">
    <property type="component" value="Unassembled WGS sequence"/>
</dbReference>
<evidence type="ECO:0000313" key="3">
    <source>
        <dbReference type="Proteomes" id="UP001365846"/>
    </source>
</evidence>
<dbReference type="EMBL" id="JBBKZU010000008">
    <property type="protein sequence ID" value="MEJ8813354.1"/>
    <property type="molecule type" value="Genomic_DNA"/>
</dbReference>
<proteinExistence type="predicted"/>